<feature type="transmembrane region" description="Helical" evidence="5">
    <location>
        <begin position="84"/>
        <end position="104"/>
    </location>
</feature>
<dbReference type="GO" id="GO:0005886">
    <property type="term" value="C:plasma membrane"/>
    <property type="evidence" value="ECO:0007669"/>
    <property type="project" value="UniProtKB-ARBA"/>
</dbReference>
<evidence type="ECO:0000256" key="3">
    <source>
        <dbReference type="ARBA" id="ARBA00022989"/>
    </source>
</evidence>
<dbReference type="CDD" id="cd16914">
    <property type="entry name" value="EcfT"/>
    <property type="match status" value="1"/>
</dbReference>
<protein>
    <recommendedName>
        <fullName evidence="7">Cobalt transport protein</fullName>
    </recommendedName>
</protein>
<dbReference type="EMBL" id="UINC01026254">
    <property type="protein sequence ID" value="SVB03371.1"/>
    <property type="molecule type" value="Genomic_DNA"/>
</dbReference>
<feature type="transmembrane region" description="Helical" evidence="5">
    <location>
        <begin position="22"/>
        <end position="42"/>
    </location>
</feature>
<dbReference type="AlphaFoldDB" id="A0A382AQ07"/>
<name>A0A382AQ07_9ZZZZ</name>
<keyword evidence="4 5" id="KW-0472">Membrane</keyword>
<evidence type="ECO:0008006" key="7">
    <source>
        <dbReference type="Google" id="ProtNLM"/>
    </source>
</evidence>
<sequence length="239" mass="27992">MNNITTLSIFFSISLSILFSRSFELVICHGILVVVLVIIFRNHWQEFVIKSKPLWIYFPQVGLLFFIISLIVSSKNTYDVFIDVSLATCRMILLVSMMTLYSILSKNSDIIIAIRGLWYKMGRSWKWAEDLILFIDITIRFFPSFQQQWQRIERTRKSLGINVSEDKLHKIRRFATMVPDIVILNLRRVNDLTLAMKLRGYGYLYPRTVHPFISSYSIDKLILLFVIIGLLGLHSFDEI</sequence>
<evidence type="ECO:0000256" key="2">
    <source>
        <dbReference type="ARBA" id="ARBA00022692"/>
    </source>
</evidence>
<keyword evidence="2 5" id="KW-0812">Transmembrane</keyword>
<feature type="transmembrane region" description="Helical" evidence="5">
    <location>
        <begin position="217"/>
        <end position="236"/>
    </location>
</feature>
<keyword evidence="3 5" id="KW-1133">Transmembrane helix</keyword>
<evidence type="ECO:0000256" key="5">
    <source>
        <dbReference type="SAM" id="Phobius"/>
    </source>
</evidence>
<dbReference type="InterPro" id="IPR003339">
    <property type="entry name" value="ABC/ECF_trnsptr_transmembrane"/>
</dbReference>
<organism evidence="6">
    <name type="scientific">marine metagenome</name>
    <dbReference type="NCBI Taxonomy" id="408172"/>
    <lineage>
        <taxon>unclassified sequences</taxon>
        <taxon>metagenomes</taxon>
        <taxon>ecological metagenomes</taxon>
    </lineage>
</organism>
<comment type="subcellular location">
    <subcellularLocation>
        <location evidence="1">Membrane</location>
        <topology evidence="1">Multi-pass membrane protein</topology>
    </subcellularLocation>
</comment>
<accession>A0A382AQ07</accession>
<reference evidence="6" key="1">
    <citation type="submission" date="2018-05" db="EMBL/GenBank/DDBJ databases">
        <authorList>
            <person name="Lanie J.A."/>
            <person name="Ng W.-L."/>
            <person name="Kazmierczak K.M."/>
            <person name="Andrzejewski T.M."/>
            <person name="Davidsen T.M."/>
            <person name="Wayne K.J."/>
            <person name="Tettelin H."/>
            <person name="Glass J.I."/>
            <person name="Rusch D."/>
            <person name="Podicherti R."/>
            <person name="Tsui H.-C.T."/>
            <person name="Winkler M.E."/>
        </authorList>
    </citation>
    <scope>NUCLEOTIDE SEQUENCE</scope>
</reference>
<gene>
    <name evidence="6" type="ORF">METZ01_LOCUS156225</name>
</gene>
<feature type="transmembrane region" description="Helical" evidence="5">
    <location>
        <begin position="54"/>
        <end position="72"/>
    </location>
</feature>
<evidence type="ECO:0000256" key="1">
    <source>
        <dbReference type="ARBA" id="ARBA00004141"/>
    </source>
</evidence>
<evidence type="ECO:0000313" key="6">
    <source>
        <dbReference type="EMBL" id="SVB03371.1"/>
    </source>
</evidence>
<proteinExistence type="predicted"/>
<evidence type="ECO:0000256" key="4">
    <source>
        <dbReference type="ARBA" id="ARBA00023136"/>
    </source>
</evidence>